<evidence type="ECO:0000259" key="5">
    <source>
        <dbReference type="Pfam" id="PF25023"/>
    </source>
</evidence>
<evidence type="ECO:0000313" key="6">
    <source>
        <dbReference type="EMBL" id="OBU06034.1"/>
    </source>
</evidence>
<dbReference type="RefSeq" id="WP_067424386.1">
    <property type="nucleotide sequence ID" value="NZ_LZEX01000023.1"/>
</dbReference>
<protein>
    <recommendedName>
        <fullName evidence="8">RHS repeat protein</fullName>
    </recommendedName>
</protein>
<gene>
    <name evidence="6" type="ORF">AYY17_06855</name>
</gene>
<organism evidence="6 7">
    <name type="scientific">Morganella psychrotolerans</name>
    <dbReference type="NCBI Taxonomy" id="368603"/>
    <lineage>
        <taxon>Bacteria</taxon>
        <taxon>Pseudomonadati</taxon>
        <taxon>Pseudomonadota</taxon>
        <taxon>Gammaproteobacteria</taxon>
        <taxon>Enterobacterales</taxon>
        <taxon>Morganellaceae</taxon>
        <taxon>Morganella</taxon>
    </lineage>
</organism>
<accession>A0A1B8HAC4</accession>
<sequence length="1384" mass="155277">MAEGNTEGILINEPKPAAAGSNTNPPISRDELNTRIENIKTPEDEQKIIDDARKAQLIDGKPNPETQPETNIFSFLNRSGDYIFYQDPEYGHSVFDKAGEIPGLGLGADLLNARLYYNEGNTDIASDYIESAITHVGDLISFIEPSPATLITATARGLLRIDAGNKLLQQTNRNSLKSKGKNSQKKEDGIAIKDGKKKKTNNKECPAVGHPVNPVLGIKFLSGKLEQDFILPSYFPFIWQRRYFSDIAEDGWFGQGWTVPFSQCLIKRDDGLYFINEQGISVEVPRLRPGQCKFDNCSQLYFSRETNNRYRIAFTGGQADLIFSPLDISEHDPQGLSSSRFPLTGLVDKYGNHIRIIYNQAGLPSAIRTATGQWLTLTFITLTQPGGETLQRLQRVSLRNDKKTIYPLVTYCYSAEGDLYAVRDNSGKTQRQFEYKNHILIQHGVPGGVVSCYRYTEYSPAGKVLSYYTNLGQTWSFGYHTGSTVVTDPLNRKTCYQFNTDNEPTAFTDAKNGTTHYGLNKNGLVTSIILPDKTEIRCTYDSLGNMTSVTNPAGKKIYIHYDNKHNPVSVINETGKITRYTYDTHGGLISITNPLNQTTEYIRDKHGLITEVKDPCGNVYIFIYNSAGLLTKIRDCSGAETRYIRNHTGNITETVMPDGAITQFSYAMNGMISAVSHPDGTSDYYHYNSQRQLVSFRNTAGEQTVLQLAPDGLPLTKTDPAGGIFSCEYDSARRLTKLKNENGACYTFIYDDNDNLIHEQKFDGIVIRYQYNATNKLTKKYESGNSTEENTGILTVCRRNKNGQITEKIIRTDDKKSQIRNYYHYDDAGLLLSAGNNDSKNDYIYDAAGQCITEISEVLGQKRTLHYKYDNNGNCINMVLPDKSLLDYLYYGSGHLMQINCGAQVLCEIERDIMHREISRTQGDLTSFFTYNKTGKVLSQKVMPASAMTLSPLISRRYDYGEHGYLNRVLELSGAKTDYHYDVSGRLTAGGHERFNYDAAGNLVSPENIRGETAVHDNHLRTFGNYSYQYDIYGNLKRKSGKNTSLTLQYSQEHRILRAEKISAGISQNTEYGYDVFGRRIYKKSGGKTTIFLWDKHNLLGESSGESTTTYLYLPQTFIPVARWEKRQNGQKEALYYYHTDQIGTPREMTASNGECLWQGSFYAWGNTAKQSGELSQPLRFQGQYYDEETGLHYNRHRYYDPDTGRFITQDPIGLYGGYNAYLYAPNPTGWVDPLGLVNTRSSGKLDLGRSIRLTNLAPNEHLLEISRTRNPEGADHISDAQAEGHPNRLTLDRTRSADNRRQSLAGYDCYTYTSTGERSRGMPGKGIDRDEYPLAMTQEGGAGASVRNITSSGNRGIGSSIGSALKSIPNGDRVTFRVVDFLP</sequence>
<dbReference type="EMBL" id="LZEX01000023">
    <property type="protein sequence ID" value="OBU06034.1"/>
    <property type="molecule type" value="Genomic_DNA"/>
</dbReference>
<evidence type="ECO:0000313" key="7">
    <source>
        <dbReference type="Proteomes" id="UP000092247"/>
    </source>
</evidence>
<dbReference type="InterPro" id="IPR006530">
    <property type="entry name" value="YD"/>
</dbReference>
<dbReference type="NCBIfam" id="TIGR03696">
    <property type="entry name" value="Rhs_assc_core"/>
    <property type="match status" value="1"/>
</dbReference>
<dbReference type="Gene3D" id="3.90.930.1">
    <property type="match status" value="1"/>
</dbReference>
<feature type="domain" description="Teneurin-like YD-shell" evidence="5">
    <location>
        <begin position="622"/>
        <end position="738"/>
    </location>
</feature>
<dbReference type="InterPro" id="IPR050708">
    <property type="entry name" value="T6SS_VgrG/RHS"/>
</dbReference>
<dbReference type="Pfam" id="PF25023">
    <property type="entry name" value="TEN_YD-shell"/>
    <property type="match status" value="3"/>
</dbReference>
<dbReference type="InterPro" id="IPR045351">
    <property type="entry name" value="DUF6531"/>
</dbReference>
<feature type="domain" description="Teneurin-like YD-shell" evidence="5">
    <location>
        <begin position="495"/>
        <end position="613"/>
    </location>
</feature>
<dbReference type="PANTHER" id="PTHR32305:SF15">
    <property type="entry name" value="PROTEIN RHSA-RELATED"/>
    <property type="match status" value="1"/>
</dbReference>
<feature type="region of interest" description="Disordered" evidence="2">
    <location>
        <begin position="1"/>
        <end position="32"/>
    </location>
</feature>
<feature type="domain" description="DUF6531" evidence="4">
    <location>
        <begin position="209"/>
        <end position="281"/>
    </location>
</feature>
<dbReference type="PRINTS" id="PR00394">
    <property type="entry name" value="RHSPROTEIN"/>
</dbReference>
<name>A0A1B8HAC4_9GAMM</name>
<comment type="caution">
    <text evidence="6">The sequence shown here is derived from an EMBL/GenBank/DDBJ whole genome shotgun (WGS) entry which is preliminary data.</text>
</comment>
<dbReference type="Pfam" id="PF14040">
    <property type="entry name" value="DNase_NucA_NucB"/>
    <property type="match status" value="1"/>
</dbReference>
<reference evidence="6 7" key="1">
    <citation type="submission" date="2016-06" db="EMBL/GenBank/DDBJ databases">
        <authorList>
            <person name="Kjaerup R.B."/>
            <person name="Dalgaard T.S."/>
            <person name="Juul-Madsen H.R."/>
        </authorList>
    </citation>
    <scope>NUCLEOTIDE SEQUENCE [LARGE SCALE GENOMIC DNA]</scope>
    <source>
        <strain evidence="6 7">GCSL-Mp3</strain>
    </source>
</reference>
<proteinExistence type="predicted"/>
<evidence type="ECO:0000256" key="2">
    <source>
        <dbReference type="SAM" id="MobiDB-lite"/>
    </source>
</evidence>
<evidence type="ECO:0008006" key="8">
    <source>
        <dbReference type="Google" id="ProtNLM"/>
    </source>
</evidence>
<feature type="domain" description="Deoxyribonuclease NucA/NucB" evidence="3">
    <location>
        <begin position="1284"/>
        <end position="1375"/>
    </location>
</feature>
<keyword evidence="1" id="KW-0677">Repeat</keyword>
<dbReference type="InterPro" id="IPR056823">
    <property type="entry name" value="TEN-like_YD-shell"/>
</dbReference>
<dbReference type="InterPro" id="IPR022385">
    <property type="entry name" value="Rhs_assc_core"/>
</dbReference>
<evidence type="ECO:0000259" key="4">
    <source>
        <dbReference type="Pfam" id="PF20148"/>
    </source>
</evidence>
<dbReference type="NCBIfam" id="TIGR01643">
    <property type="entry name" value="YD_repeat_2x"/>
    <property type="match status" value="2"/>
</dbReference>
<evidence type="ECO:0000259" key="3">
    <source>
        <dbReference type="Pfam" id="PF14040"/>
    </source>
</evidence>
<dbReference type="Gene3D" id="2.180.10.10">
    <property type="entry name" value="RHS repeat-associated core"/>
    <property type="match status" value="2"/>
</dbReference>
<feature type="compositionally biased region" description="Basic and acidic residues" evidence="2">
    <location>
        <begin position="184"/>
        <end position="194"/>
    </location>
</feature>
<dbReference type="InterPro" id="IPR029476">
    <property type="entry name" value="DNase_NucA_NucB"/>
</dbReference>
<feature type="region of interest" description="Disordered" evidence="2">
    <location>
        <begin position="172"/>
        <end position="204"/>
    </location>
</feature>
<dbReference type="PANTHER" id="PTHR32305">
    <property type="match status" value="1"/>
</dbReference>
<feature type="domain" description="Teneurin-like YD-shell" evidence="5">
    <location>
        <begin position="977"/>
        <end position="1211"/>
    </location>
</feature>
<evidence type="ECO:0000256" key="1">
    <source>
        <dbReference type="ARBA" id="ARBA00022737"/>
    </source>
</evidence>
<dbReference type="Pfam" id="PF20148">
    <property type="entry name" value="DUF6531"/>
    <property type="match status" value="1"/>
</dbReference>
<dbReference type="Proteomes" id="UP000092247">
    <property type="component" value="Unassembled WGS sequence"/>
</dbReference>